<evidence type="ECO:0000256" key="1">
    <source>
        <dbReference type="SAM" id="Phobius"/>
    </source>
</evidence>
<gene>
    <name evidence="3" type="ORF">A2890_01175</name>
</gene>
<dbReference type="SUPFAM" id="SSF144010">
    <property type="entry name" value="CofE-like"/>
    <property type="match status" value="1"/>
</dbReference>
<comment type="caution">
    <text evidence="3">The sequence shown here is derived from an EMBL/GenBank/DDBJ whole genome shotgun (WGS) entry which is preliminary data.</text>
</comment>
<evidence type="ECO:0000313" key="4">
    <source>
        <dbReference type="Proteomes" id="UP000176967"/>
    </source>
</evidence>
<dbReference type="Pfam" id="PF01996">
    <property type="entry name" value="F420_ligase"/>
    <property type="match status" value="1"/>
</dbReference>
<accession>A0A1F4VSW9</accession>
<keyword evidence="1" id="KW-0812">Transmembrane</keyword>
<sequence length="225" mass="25128">MKKEKIEEVEGIKYARIPVKTHKISFGEDVASLLKKYALPKLKPGDWVAISEKVVSVCQEHVRHLSTVRAGWLARLLVKGVKKYPNDIGYSRPEKMQVAVERSGYPRILLAIVLGSIGKLFGIRGIFWIVAGHRVSEIDGFNPDAMYPYTEYAMLPPEEPEKVVQELEEKLGYPVAMVDGTNVSVEVIAQSAGVPVGRKTIRRILHDNPQGQGSELTPFIIVRKV</sequence>
<evidence type="ECO:0000259" key="2">
    <source>
        <dbReference type="Pfam" id="PF01996"/>
    </source>
</evidence>
<reference evidence="3 4" key="1">
    <citation type="journal article" date="2016" name="Nat. Commun.">
        <title>Thousands of microbial genomes shed light on interconnected biogeochemical processes in an aquifer system.</title>
        <authorList>
            <person name="Anantharaman K."/>
            <person name="Brown C.T."/>
            <person name="Hug L.A."/>
            <person name="Sharon I."/>
            <person name="Castelle C.J."/>
            <person name="Probst A.J."/>
            <person name="Thomas B.C."/>
            <person name="Singh A."/>
            <person name="Wilkins M.J."/>
            <person name="Karaoz U."/>
            <person name="Brodie E.L."/>
            <person name="Williams K.H."/>
            <person name="Hubbard S.S."/>
            <person name="Banfield J.F."/>
        </authorList>
    </citation>
    <scope>NUCLEOTIDE SEQUENCE [LARGE SCALE GENOMIC DNA]</scope>
</reference>
<feature type="transmembrane region" description="Helical" evidence="1">
    <location>
        <begin position="108"/>
        <end position="131"/>
    </location>
</feature>
<proteinExistence type="predicted"/>
<organism evidence="3 4">
    <name type="scientific">candidate division WWE3 bacterium RIFCSPLOWO2_01_FULL_53_14</name>
    <dbReference type="NCBI Taxonomy" id="1802628"/>
    <lineage>
        <taxon>Bacteria</taxon>
        <taxon>Katanobacteria</taxon>
    </lineage>
</organism>
<evidence type="ECO:0000313" key="3">
    <source>
        <dbReference type="EMBL" id="OGC60078.1"/>
    </source>
</evidence>
<dbReference type="Proteomes" id="UP000176967">
    <property type="component" value="Unassembled WGS sequence"/>
</dbReference>
<keyword evidence="1" id="KW-1133">Transmembrane helix</keyword>
<feature type="domain" description="Coenzyme F420:L-glutamate ligase-like" evidence="2">
    <location>
        <begin position="19"/>
        <end position="171"/>
    </location>
</feature>
<dbReference type="InterPro" id="IPR002847">
    <property type="entry name" value="F420-0_gamma-glut_ligase-dom"/>
</dbReference>
<name>A0A1F4VSW9_UNCKA</name>
<protein>
    <recommendedName>
        <fullName evidence="2">Coenzyme F420:L-glutamate ligase-like domain-containing protein</fullName>
    </recommendedName>
</protein>
<dbReference type="EMBL" id="MEVL01000025">
    <property type="protein sequence ID" value="OGC60078.1"/>
    <property type="molecule type" value="Genomic_DNA"/>
</dbReference>
<keyword evidence="1" id="KW-0472">Membrane</keyword>
<dbReference type="Gene3D" id="3.30.1330.100">
    <property type="entry name" value="CofE-like"/>
    <property type="match status" value="1"/>
</dbReference>
<dbReference type="AlphaFoldDB" id="A0A1F4VSW9"/>